<organism evidence="4 5">
    <name type="scientific">Sorangium cellulosum</name>
    <name type="common">Polyangium cellulosum</name>
    <dbReference type="NCBI Taxonomy" id="56"/>
    <lineage>
        <taxon>Bacteria</taxon>
        <taxon>Pseudomonadati</taxon>
        <taxon>Myxococcota</taxon>
        <taxon>Polyangia</taxon>
        <taxon>Polyangiales</taxon>
        <taxon>Polyangiaceae</taxon>
        <taxon>Sorangium</taxon>
    </lineage>
</organism>
<dbReference type="GO" id="GO:0016715">
    <property type="term" value="F:oxidoreductase activity, acting on paired donors, with incorporation or reduction of molecular oxygen, reduced ascorbate as one donor, and incorporation of one atom of oxygen"/>
    <property type="evidence" value="ECO:0007669"/>
    <property type="project" value="InterPro"/>
</dbReference>
<protein>
    <recommendedName>
        <fullName evidence="3">Copper type II ascorbate-dependent monooxygenase C-terminal domain-containing protein</fullName>
    </recommendedName>
</protein>
<dbReference type="Gene3D" id="2.60.120.230">
    <property type="match status" value="1"/>
</dbReference>
<name>A0A4P2Q7D6_SORCE</name>
<sequence length="421" mass="45242">MRTITTLIALLSAHALLGCSSSDPTPAPGPEDELLEAPAPGEGVQYRMTSVIEPGQEIERCQLFVAPPEGLNIQRDEVRYSGGSHHVLLYATNYTEIPTETRRGVPIDAAEVHDCKDGATADWEVSGVISGSQSPEGNSLLGPLPEGVAVKVKPGTVLVMNTHYLNSSLDPMETDARINLYTIPDEEVKTEAGMLFHYNPIIRVPARGESSARMRCTTEQDIFVVRIQSHMHRRGVGYVANLVKSDDSTQELYAHDKWEQVPSGEFDPVLEVKAGEALDYRCDYRNPEERDVVQGQTTRDEMCMLVGPYYPRSPSYENCRNGDGEFAGTWIGSGTATCAESLACLSGARSPDEDQGFDSYGCVVDSCAGAGEELSAVLQCQWSQGHGACTDACAESPEACGACIATACADAVTACEAAACE</sequence>
<dbReference type="AlphaFoldDB" id="A0A4P2Q7D6"/>
<feature type="chain" id="PRO_5020939278" description="Copper type II ascorbate-dependent monooxygenase C-terminal domain-containing protein" evidence="2">
    <location>
        <begin position="18"/>
        <end position="421"/>
    </location>
</feature>
<evidence type="ECO:0000313" key="5">
    <source>
        <dbReference type="Proteomes" id="UP000295781"/>
    </source>
</evidence>
<dbReference type="Proteomes" id="UP000295781">
    <property type="component" value="Chromosome"/>
</dbReference>
<reference evidence="4 5" key="1">
    <citation type="submission" date="2015-09" db="EMBL/GenBank/DDBJ databases">
        <title>Sorangium comparison.</title>
        <authorList>
            <person name="Zaburannyi N."/>
            <person name="Bunk B."/>
            <person name="Overmann J."/>
            <person name="Mueller R."/>
        </authorList>
    </citation>
    <scope>NUCLEOTIDE SEQUENCE [LARGE SCALE GENOMIC DNA]</scope>
    <source>
        <strain evidence="4 5">So ceGT47</strain>
    </source>
</reference>
<accession>A0A4P2Q7D6</accession>
<proteinExistence type="predicted"/>
<evidence type="ECO:0000256" key="2">
    <source>
        <dbReference type="SAM" id="SignalP"/>
    </source>
</evidence>
<dbReference type="Pfam" id="PF03712">
    <property type="entry name" value="Cu2_monoox_C"/>
    <property type="match status" value="1"/>
</dbReference>
<dbReference type="SUPFAM" id="SSF49742">
    <property type="entry name" value="PHM/PNGase F"/>
    <property type="match status" value="1"/>
</dbReference>
<evidence type="ECO:0000313" key="4">
    <source>
        <dbReference type="EMBL" id="AUX25434.1"/>
    </source>
</evidence>
<dbReference type="PROSITE" id="PS51257">
    <property type="entry name" value="PROKAR_LIPOPROTEIN"/>
    <property type="match status" value="1"/>
</dbReference>
<feature type="domain" description="Copper type II ascorbate-dependent monooxygenase C-terminal" evidence="3">
    <location>
        <begin position="213"/>
        <end position="319"/>
    </location>
</feature>
<keyword evidence="1" id="KW-1015">Disulfide bond</keyword>
<gene>
    <name evidence="4" type="ORF">SOCEGT47_059810</name>
</gene>
<dbReference type="EMBL" id="CP012670">
    <property type="protein sequence ID" value="AUX25434.1"/>
    <property type="molecule type" value="Genomic_DNA"/>
</dbReference>
<keyword evidence="2" id="KW-0732">Signal</keyword>
<evidence type="ECO:0000259" key="3">
    <source>
        <dbReference type="Pfam" id="PF03712"/>
    </source>
</evidence>
<dbReference type="RefSeq" id="WP_129352339.1">
    <property type="nucleotide sequence ID" value="NZ_CP012670.1"/>
</dbReference>
<feature type="signal peptide" evidence="2">
    <location>
        <begin position="1"/>
        <end position="17"/>
    </location>
</feature>
<dbReference type="InterPro" id="IPR024548">
    <property type="entry name" value="Cu2_monoox_C"/>
</dbReference>
<dbReference type="InterPro" id="IPR014784">
    <property type="entry name" value="Cu2_ascorb_mOase-like_C"/>
</dbReference>
<dbReference type="InterPro" id="IPR008977">
    <property type="entry name" value="PHM/PNGase_F_dom_sf"/>
</dbReference>
<evidence type="ECO:0000256" key="1">
    <source>
        <dbReference type="ARBA" id="ARBA00023157"/>
    </source>
</evidence>
<dbReference type="OrthoDB" id="5490265at2"/>